<keyword evidence="3" id="KW-0804">Transcription</keyword>
<dbReference type="PANTHER" id="PTHR43214:SF41">
    <property type="entry name" value="NITRATE_NITRITE RESPONSE REGULATOR PROTEIN NARP"/>
    <property type="match status" value="1"/>
</dbReference>
<dbReference type="Pfam" id="PF00072">
    <property type="entry name" value="Response_reg"/>
    <property type="match status" value="1"/>
</dbReference>
<dbReference type="Gene3D" id="3.40.50.2300">
    <property type="match status" value="1"/>
</dbReference>
<feature type="modified residue" description="4-aspartylphosphate" evidence="4">
    <location>
        <position position="54"/>
    </location>
</feature>
<evidence type="ECO:0000256" key="3">
    <source>
        <dbReference type="ARBA" id="ARBA00023163"/>
    </source>
</evidence>
<organism evidence="7 8">
    <name type="scientific">Methylophilus medardicus</name>
    <dbReference type="NCBI Taxonomy" id="2588534"/>
    <lineage>
        <taxon>Bacteria</taxon>
        <taxon>Pseudomonadati</taxon>
        <taxon>Pseudomonadota</taxon>
        <taxon>Betaproteobacteria</taxon>
        <taxon>Nitrosomonadales</taxon>
        <taxon>Methylophilaceae</taxon>
        <taxon>Methylophilus</taxon>
    </lineage>
</organism>
<evidence type="ECO:0000313" key="7">
    <source>
        <dbReference type="EMBL" id="QDC43593.1"/>
    </source>
</evidence>
<evidence type="ECO:0000256" key="4">
    <source>
        <dbReference type="PROSITE-ProRule" id="PRU00169"/>
    </source>
</evidence>
<dbReference type="Pfam" id="PF00196">
    <property type="entry name" value="GerE"/>
    <property type="match status" value="1"/>
</dbReference>
<keyword evidence="8" id="KW-1185">Reference proteome</keyword>
<evidence type="ECO:0000256" key="2">
    <source>
        <dbReference type="ARBA" id="ARBA00023125"/>
    </source>
</evidence>
<dbReference type="SMART" id="SM00448">
    <property type="entry name" value="REC"/>
    <property type="match status" value="1"/>
</dbReference>
<dbReference type="PROSITE" id="PS50043">
    <property type="entry name" value="HTH_LUXR_2"/>
    <property type="match status" value="1"/>
</dbReference>
<dbReference type="RefSeq" id="WP_140002841.1">
    <property type="nucleotide sequence ID" value="NZ_CP040946.1"/>
</dbReference>
<dbReference type="SUPFAM" id="SSF52172">
    <property type="entry name" value="CheY-like"/>
    <property type="match status" value="1"/>
</dbReference>
<protein>
    <submittedName>
        <fullName evidence="7">Response regulator transcription factor</fullName>
    </submittedName>
</protein>
<dbReference type="InterPro" id="IPR016032">
    <property type="entry name" value="Sig_transdc_resp-reg_C-effctor"/>
</dbReference>
<feature type="domain" description="HTH luxR-type" evidence="5">
    <location>
        <begin position="137"/>
        <end position="202"/>
    </location>
</feature>
<name>A0A5B8CQQ4_9PROT</name>
<dbReference type="InterPro" id="IPR011006">
    <property type="entry name" value="CheY-like_superfamily"/>
</dbReference>
<dbReference type="GO" id="GO:0003677">
    <property type="term" value="F:DNA binding"/>
    <property type="evidence" value="ECO:0007669"/>
    <property type="project" value="UniProtKB-KW"/>
</dbReference>
<reference evidence="8" key="1">
    <citation type="journal article" date="2019" name="ISME J.">
        <title>Evolution in action: habitat transition from sediment to the pelagial leads to genome streamlining in Methylophilaceae.</title>
        <authorList>
            <person name="Salcher M."/>
            <person name="Schaefle D."/>
            <person name="Kaspar M."/>
            <person name="Neuenschwander S.M."/>
            <person name="Ghai R."/>
        </authorList>
    </citation>
    <scope>NUCLEOTIDE SEQUENCE [LARGE SCALE GENOMIC DNA]</scope>
    <source>
        <strain evidence="8">MMS-M-51</strain>
    </source>
</reference>
<dbReference type="AlphaFoldDB" id="A0A5B8CQQ4"/>
<dbReference type="EMBL" id="CP040946">
    <property type="protein sequence ID" value="QDC43593.1"/>
    <property type="molecule type" value="Genomic_DNA"/>
</dbReference>
<dbReference type="Proteomes" id="UP000311008">
    <property type="component" value="Chromosome"/>
</dbReference>
<dbReference type="InterPro" id="IPR039420">
    <property type="entry name" value="WalR-like"/>
</dbReference>
<dbReference type="GO" id="GO:0000160">
    <property type="term" value="P:phosphorelay signal transduction system"/>
    <property type="evidence" value="ECO:0007669"/>
    <property type="project" value="InterPro"/>
</dbReference>
<sequence length="218" mass="23727">MKNILLIYGHALSHNALKALITEDHHLHLTDEASCVSEAITKIRQQPCDALILDVSAPETNGLELFCDLKQAFPALPVLIINGSELIARMVHFVRLGCAGYLPYTAASAHVLPAIHTIARGRQFVMPQHVQPLASSQPLLHERLSLRELQVFFKLIKGQPVNAVAIELCIAPGSVSVFRSKILKKMQVDNNAALIHYALAHHLTPVTGVAGRAATLPV</sequence>
<gene>
    <name evidence="7" type="ORF">FIU01_02995</name>
</gene>
<feature type="domain" description="Response regulatory" evidence="6">
    <location>
        <begin position="3"/>
        <end position="119"/>
    </location>
</feature>
<dbReference type="PANTHER" id="PTHR43214">
    <property type="entry name" value="TWO-COMPONENT RESPONSE REGULATOR"/>
    <property type="match status" value="1"/>
</dbReference>
<keyword evidence="1" id="KW-0805">Transcription regulation</keyword>
<evidence type="ECO:0000256" key="1">
    <source>
        <dbReference type="ARBA" id="ARBA00023015"/>
    </source>
</evidence>
<dbReference type="KEGG" id="mmec:FIU01_02995"/>
<dbReference type="InterPro" id="IPR000792">
    <property type="entry name" value="Tscrpt_reg_LuxR_C"/>
</dbReference>
<evidence type="ECO:0000259" key="5">
    <source>
        <dbReference type="PROSITE" id="PS50043"/>
    </source>
</evidence>
<keyword evidence="2" id="KW-0238">DNA-binding</keyword>
<dbReference type="SUPFAM" id="SSF46894">
    <property type="entry name" value="C-terminal effector domain of the bipartite response regulators"/>
    <property type="match status" value="1"/>
</dbReference>
<evidence type="ECO:0000313" key="8">
    <source>
        <dbReference type="Proteomes" id="UP000311008"/>
    </source>
</evidence>
<dbReference type="GO" id="GO:0006355">
    <property type="term" value="P:regulation of DNA-templated transcription"/>
    <property type="evidence" value="ECO:0007669"/>
    <property type="project" value="InterPro"/>
</dbReference>
<dbReference type="PROSITE" id="PS50110">
    <property type="entry name" value="RESPONSE_REGULATORY"/>
    <property type="match status" value="1"/>
</dbReference>
<dbReference type="SMART" id="SM00421">
    <property type="entry name" value="HTH_LUXR"/>
    <property type="match status" value="1"/>
</dbReference>
<dbReference type="InterPro" id="IPR001789">
    <property type="entry name" value="Sig_transdc_resp-reg_receiver"/>
</dbReference>
<proteinExistence type="predicted"/>
<accession>A0A5B8CQQ4</accession>
<dbReference type="OrthoDB" id="3374006at2"/>
<keyword evidence="4" id="KW-0597">Phosphoprotein</keyword>
<evidence type="ECO:0000259" key="6">
    <source>
        <dbReference type="PROSITE" id="PS50110"/>
    </source>
</evidence>